<name>A0A8H4R5C7_9AGAR</name>
<proteinExistence type="inferred from homology"/>
<evidence type="ECO:0000256" key="2">
    <source>
        <dbReference type="ARBA" id="ARBA00022723"/>
    </source>
</evidence>
<comment type="caution">
    <text evidence="9">The sequence shown here is derived from an EMBL/GenBank/DDBJ whole genome shotgun (WGS) entry which is preliminary data.</text>
</comment>
<dbReference type="CDD" id="cd07331">
    <property type="entry name" value="M48C_Oma1_like"/>
    <property type="match status" value="1"/>
</dbReference>
<dbReference type="InterPro" id="IPR001915">
    <property type="entry name" value="Peptidase_M48"/>
</dbReference>
<evidence type="ECO:0000256" key="7">
    <source>
        <dbReference type="SAM" id="Phobius"/>
    </source>
</evidence>
<sequence length="197" mass="21729">MASPGDIVVFTGILPICQDEEHHSQKSAILASSTTHNDVLLLHSCSVARRTAERLSAASTVLGLLALLAILGVDIGLSNLIHTYFVDLPNSRTQEKEADLNGLRSMSRACYNPEASLQMIARLGQLEAKMRGKSLDFFQSHPSSESRVKFLQECQRLPEAHAITSSNPDFENVRQQAETFRETAHADFGLDSIFFEN</sequence>
<keyword evidence="7" id="KW-1133">Transmembrane helix</keyword>
<keyword evidence="4 6" id="KW-0862">Zinc</keyword>
<reference evidence="9 10" key="1">
    <citation type="submission" date="2019-12" db="EMBL/GenBank/DDBJ databases">
        <authorList>
            <person name="Floudas D."/>
            <person name="Bentzer J."/>
            <person name="Ahren D."/>
            <person name="Johansson T."/>
            <person name="Persson P."/>
            <person name="Tunlid A."/>
        </authorList>
    </citation>
    <scope>NUCLEOTIDE SEQUENCE [LARGE SCALE GENOMIC DNA]</scope>
    <source>
        <strain evidence="9 10">CBS 102.39</strain>
    </source>
</reference>
<evidence type="ECO:0000256" key="3">
    <source>
        <dbReference type="ARBA" id="ARBA00022801"/>
    </source>
</evidence>
<dbReference type="GO" id="GO:0051603">
    <property type="term" value="P:proteolysis involved in protein catabolic process"/>
    <property type="evidence" value="ECO:0007669"/>
    <property type="project" value="TreeGrafter"/>
</dbReference>
<keyword evidence="2" id="KW-0479">Metal-binding</keyword>
<keyword evidence="5 6" id="KW-0482">Metalloprotease</keyword>
<keyword evidence="3 6" id="KW-0378">Hydrolase</keyword>
<gene>
    <name evidence="9" type="ORF">D9613_009081</name>
</gene>
<dbReference type="Proteomes" id="UP000521872">
    <property type="component" value="Unassembled WGS sequence"/>
</dbReference>
<dbReference type="GO" id="GO:0004222">
    <property type="term" value="F:metalloendopeptidase activity"/>
    <property type="evidence" value="ECO:0007669"/>
    <property type="project" value="InterPro"/>
</dbReference>
<dbReference type="GO" id="GO:0046872">
    <property type="term" value="F:metal ion binding"/>
    <property type="evidence" value="ECO:0007669"/>
    <property type="project" value="UniProtKB-KW"/>
</dbReference>
<evidence type="ECO:0000256" key="4">
    <source>
        <dbReference type="ARBA" id="ARBA00022833"/>
    </source>
</evidence>
<organism evidence="9 10">
    <name type="scientific">Agrocybe pediades</name>
    <dbReference type="NCBI Taxonomy" id="84607"/>
    <lineage>
        <taxon>Eukaryota</taxon>
        <taxon>Fungi</taxon>
        <taxon>Dikarya</taxon>
        <taxon>Basidiomycota</taxon>
        <taxon>Agaricomycotina</taxon>
        <taxon>Agaricomycetes</taxon>
        <taxon>Agaricomycetidae</taxon>
        <taxon>Agaricales</taxon>
        <taxon>Agaricineae</taxon>
        <taxon>Strophariaceae</taxon>
        <taxon>Agrocybe</taxon>
    </lineage>
</organism>
<evidence type="ECO:0000256" key="6">
    <source>
        <dbReference type="RuleBase" id="RU003983"/>
    </source>
</evidence>
<comment type="cofactor">
    <cofactor evidence="6">
        <name>Zn(2+)</name>
        <dbReference type="ChEBI" id="CHEBI:29105"/>
    </cofactor>
    <text evidence="6">Binds 1 zinc ion per subunit.</text>
</comment>
<evidence type="ECO:0000313" key="9">
    <source>
        <dbReference type="EMBL" id="KAF4622491.1"/>
    </source>
</evidence>
<keyword evidence="7" id="KW-0812">Transmembrane</keyword>
<evidence type="ECO:0000256" key="5">
    <source>
        <dbReference type="ARBA" id="ARBA00023049"/>
    </source>
</evidence>
<dbReference type="Pfam" id="PF01435">
    <property type="entry name" value="Peptidase_M48"/>
    <property type="match status" value="1"/>
</dbReference>
<comment type="similarity">
    <text evidence="6">Belongs to the peptidase M48 family.</text>
</comment>
<dbReference type="PANTHER" id="PTHR22726:SF1">
    <property type="entry name" value="METALLOENDOPEPTIDASE OMA1, MITOCHONDRIAL"/>
    <property type="match status" value="1"/>
</dbReference>
<feature type="domain" description="Peptidase M48" evidence="8">
    <location>
        <begin position="6"/>
        <end position="153"/>
    </location>
</feature>
<dbReference type="PANTHER" id="PTHR22726">
    <property type="entry name" value="METALLOENDOPEPTIDASE OMA1"/>
    <property type="match status" value="1"/>
</dbReference>
<keyword evidence="1 6" id="KW-0645">Protease</keyword>
<keyword evidence="10" id="KW-1185">Reference proteome</keyword>
<accession>A0A8H4R5C7</accession>
<dbReference type="GO" id="GO:0016020">
    <property type="term" value="C:membrane"/>
    <property type="evidence" value="ECO:0007669"/>
    <property type="project" value="TreeGrafter"/>
</dbReference>
<dbReference type="AlphaFoldDB" id="A0A8H4R5C7"/>
<keyword evidence="7" id="KW-0472">Membrane</keyword>
<protein>
    <recommendedName>
        <fullName evidence="8">Peptidase M48 domain-containing protein</fullName>
    </recommendedName>
</protein>
<evidence type="ECO:0000313" key="10">
    <source>
        <dbReference type="Proteomes" id="UP000521872"/>
    </source>
</evidence>
<evidence type="ECO:0000259" key="8">
    <source>
        <dbReference type="Pfam" id="PF01435"/>
    </source>
</evidence>
<dbReference type="EMBL" id="JAACJL010000002">
    <property type="protein sequence ID" value="KAF4622491.1"/>
    <property type="molecule type" value="Genomic_DNA"/>
</dbReference>
<feature type="transmembrane region" description="Helical" evidence="7">
    <location>
        <begin position="61"/>
        <end position="86"/>
    </location>
</feature>
<evidence type="ECO:0000256" key="1">
    <source>
        <dbReference type="ARBA" id="ARBA00022670"/>
    </source>
</evidence>
<dbReference type="InterPro" id="IPR051156">
    <property type="entry name" value="Mito/Outer_Membr_Metalloprot"/>
</dbReference>